<feature type="transmembrane region" description="Helical" evidence="1">
    <location>
        <begin position="64"/>
        <end position="83"/>
    </location>
</feature>
<gene>
    <name evidence="2" type="ORF">D7223_00740</name>
</gene>
<sequence length="174" mass="19288">MANTIVPGRVALLPASQRGYLLGMRRYLTPARLVGHLVVLVVAGVFVRLGWWQFEHALAGNTLSYGYALQWPVFAAFGVFFWIRLLTGSPPDRTPKGGGPSRGPAAAPVAVPLAWTFQRSAETIVPEPTPQARRRESEDPDVLAYNEMLAWLHADPARRVEGYPGYSPARRWPR</sequence>
<dbReference type="EMBL" id="RBAK01000001">
    <property type="protein sequence ID" value="RKN50368.1"/>
    <property type="molecule type" value="Genomic_DNA"/>
</dbReference>
<name>A0A3A9ZQ09_9ACTN</name>
<evidence type="ECO:0000256" key="1">
    <source>
        <dbReference type="SAM" id="Phobius"/>
    </source>
</evidence>
<dbReference type="AlphaFoldDB" id="A0A3A9ZQ09"/>
<comment type="caution">
    <text evidence="2">The sequence shown here is derived from an EMBL/GenBank/DDBJ whole genome shotgun (WGS) entry which is preliminary data.</text>
</comment>
<evidence type="ECO:0000313" key="2">
    <source>
        <dbReference type="EMBL" id="RKN50368.1"/>
    </source>
</evidence>
<keyword evidence="1" id="KW-1133">Transmembrane helix</keyword>
<organism evidence="2 3">
    <name type="scientific">Micromonospora endolithica</name>
    <dbReference type="NCBI Taxonomy" id="230091"/>
    <lineage>
        <taxon>Bacteria</taxon>
        <taxon>Bacillati</taxon>
        <taxon>Actinomycetota</taxon>
        <taxon>Actinomycetes</taxon>
        <taxon>Micromonosporales</taxon>
        <taxon>Micromonosporaceae</taxon>
        <taxon>Micromonospora</taxon>
    </lineage>
</organism>
<keyword evidence="1" id="KW-0812">Transmembrane</keyword>
<keyword evidence="3" id="KW-1185">Reference proteome</keyword>
<protein>
    <recommendedName>
        <fullName evidence="4">DNA-binding transcriptional regulator of glucitol operon</fullName>
    </recommendedName>
</protein>
<feature type="transmembrane region" description="Helical" evidence="1">
    <location>
        <begin position="33"/>
        <end position="52"/>
    </location>
</feature>
<keyword evidence="1" id="KW-0472">Membrane</keyword>
<proteinExistence type="predicted"/>
<reference evidence="2 3" key="1">
    <citation type="journal article" date="2004" name="Syst. Appl. Microbiol.">
        <title>Cryptoendolithic actinomycetes from antarctic sandstone rock samples: Micromonospora endolithica sp. nov. and two isolates related to Micromonospora coerulea Jensen 1932.</title>
        <authorList>
            <person name="Hirsch P."/>
            <person name="Mevs U."/>
            <person name="Kroppenstedt R.M."/>
            <person name="Schumann P."/>
            <person name="Stackebrandt E."/>
        </authorList>
    </citation>
    <scope>NUCLEOTIDE SEQUENCE [LARGE SCALE GENOMIC DNA]</scope>
    <source>
        <strain evidence="2 3">JCM 12677</strain>
    </source>
</reference>
<evidence type="ECO:0008006" key="4">
    <source>
        <dbReference type="Google" id="ProtNLM"/>
    </source>
</evidence>
<accession>A0A3A9ZQ09</accession>
<dbReference type="Proteomes" id="UP000281726">
    <property type="component" value="Unassembled WGS sequence"/>
</dbReference>
<evidence type="ECO:0000313" key="3">
    <source>
        <dbReference type="Proteomes" id="UP000281726"/>
    </source>
</evidence>